<dbReference type="AlphaFoldDB" id="A0AB74D3S1"/>
<feature type="transmembrane region" description="Helical" evidence="1">
    <location>
        <begin position="28"/>
        <end position="53"/>
    </location>
</feature>
<evidence type="ECO:0000256" key="1">
    <source>
        <dbReference type="SAM" id="Phobius"/>
    </source>
</evidence>
<evidence type="ECO:0000313" key="2">
    <source>
        <dbReference type="EMBL" id="RQP70458.1"/>
    </source>
</evidence>
<gene>
    <name evidence="2" type="ORF">DF015_30195</name>
</gene>
<dbReference type="Proteomes" id="UP000273734">
    <property type="component" value="Unassembled WGS sequence"/>
</dbReference>
<dbReference type="EMBL" id="QTNY01000028">
    <property type="protein sequence ID" value="RQP70458.1"/>
    <property type="molecule type" value="Genomic_DNA"/>
</dbReference>
<keyword evidence="1" id="KW-0472">Membrane</keyword>
<evidence type="ECO:0000313" key="3">
    <source>
        <dbReference type="Proteomes" id="UP000273734"/>
    </source>
</evidence>
<accession>A0AB74D3S1</accession>
<reference evidence="2 3" key="1">
    <citation type="submission" date="2018-08" db="EMBL/GenBank/DDBJ databases">
        <title>Comparative analysis of Burkholderia isolates from Puerto Rico.</title>
        <authorList>
            <person name="Hall C."/>
            <person name="Sahl J."/>
            <person name="Wagner D."/>
        </authorList>
    </citation>
    <scope>NUCLEOTIDE SEQUENCE [LARGE SCALE GENOMIC DNA]</scope>
    <source>
        <strain evidence="2 3">Bp8964</strain>
    </source>
</reference>
<comment type="caution">
    <text evidence="2">The sequence shown here is derived from an EMBL/GenBank/DDBJ whole genome shotgun (WGS) entry which is preliminary data.</text>
</comment>
<sequence length="86" mass="9377">MYEVATAKDKVREINRQGATFGGSLPGAALGGAAVSTLCGPAAPVCAFVLMFYRRVTGGIWSTMCRFLFRSWWTELERELKTLGKA</sequence>
<protein>
    <submittedName>
        <fullName evidence="2">Uncharacterized protein</fullName>
    </submittedName>
</protein>
<organism evidence="2 3">
    <name type="scientific">Burkholderia ubonensis</name>
    <dbReference type="NCBI Taxonomy" id="101571"/>
    <lineage>
        <taxon>Bacteria</taxon>
        <taxon>Pseudomonadati</taxon>
        <taxon>Pseudomonadota</taxon>
        <taxon>Betaproteobacteria</taxon>
        <taxon>Burkholderiales</taxon>
        <taxon>Burkholderiaceae</taxon>
        <taxon>Burkholderia</taxon>
        <taxon>Burkholderia cepacia complex</taxon>
    </lineage>
</organism>
<proteinExistence type="predicted"/>
<keyword evidence="1" id="KW-0812">Transmembrane</keyword>
<keyword evidence="1" id="KW-1133">Transmembrane helix</keyword>
<name>A0AB74D3S1_9BURK</name>